<feature type="transmembrane region" description="Helical" evidence="1">
    <location>
        <begin position="103"/>
        <end position="123"/>
    </location>
</feature>
<feature type="transmembrane region" description="Helical" evidence="1">
    <location>
        <begin position="71"/>
        <end position="91"/>
    </location>
</feature>
<gene>
    <name evidence="2" type="ORF">EDD57_11581</name>
</gene>
<dbReference type="AlphaFoldDB" id="A0A4R2S8U7"/>
<dbReference type="EMBL" id="SLXV01000015">
    <property type="protein sequence ID" value="TCP68841.1"/>
    <property type="molecule type" value="Genomic_DNA"/>
</dbReference>
<evidence type="ECO:0000313" key="2">
    <source>
        <dbReference type="EMBL" id="TCP68841.1"/>
    </source>
</evidence>
<comment type="caution">
    <text evidence="2">The sequence shown here is derived from an EMBL/GenBank/DDBJ whole genome shotgun (WGS) entry which is preliminary data.</text>
</comment>
<dbReference type="InterPro" id="IPR002798">
    <property type="entry name" value="SpoIIM-like"/>
</dbReference>
<keyword evidence="1" id="KW-0472">Membrane</keyword>
<dbReference type="OrthoDB" id="161024at2"/>
<dbReference type="PANTHER" id="PTHR35337:SF1">
    <property type="entry name" value="SLR1478 PROTEIN"/>
    <property type="match status" value="1"/>
</dbReference>
<accession>A0A4R2S8U7</accession>
<dbReference type="Proteomes" id="UP000294746">
    <property type="component" value="Unassembled WGS sequence"/>
</dbReference>
<dbReference type="PANTHER" id="PTHR35337">
    <property type="entry name" value="SLR1478 PROTEIN"/>
    <property type="match status" value="1"/>
</dbReference>
<keyword evidence="1" id="KW-1133">Transmembrane helix</keyword>
<reference evidence="2 3" key="1">
    <citation type="submission" date="2019-03" db="EMBL/GenBank/DDBJ databases">
        <title>Genomic Encyclopedia of Type Strains, Phase IV (KMG-IV): sequencing the most valuable type-strain genomes for metagenomic binning, comparative biology and taxonomic classification.</title>
        <authorList>
            <person name="Goeker M."/>
        </authorList>
    </citation>
    <scope>NUCLEOTIDE SEQUENCE [LARGE SCALE GENOMIC DNA]</scope>
    <source>
        <strain evidence="2 3">DSM 46831</strain>
    </source>
</reference>
<keyword evidence="1" id="KW-0812">Transmembrane</keyword>
<dbReference type="Pfam" id="PF01944">
    <property type="entry name" value="SpoIIM"/>
    <property type="match status" value="1"/>
</dbReference>
<keyword evidence="3" id="KW-1185">Reference proteome</keyword>
<name>A0A4R2S8U7_9BACL</name>
<sequence length="204" mass="22783">MKLKRLLFALRAEKRLILIVTAIFLVSAFMGSVNTEQWRRLFEQLQIFDHFEKMIRSLGANPSWFNVSKEIFINNLKACLMLIVMGVLLGIPTISSMMTNGLLLGYVITVSSQETGISGWNLFLTKILPHGIFELPAIFLAATLGLRIGISVFSSVVSLFKSSNRIQIKMEWKEIGQRFPVLLGLIVLLLLVAASIEGLLITSV</sequence>
<evidence type="ECO:0000313" key="3">
    <source>
        <dbReference type="Proteomes" id="UP000294746"/>
    </source>
</evidence>
<dbReference type="RefSeq" id="WP_131848689.1">
    <property type="nucleotide sequence ID" value="NZ_SLXV01000015.1"/>
</dbReference>
<evidence type="ECO:0000256" key="1">
    <source>
        <dbReference type="SAM" id="Phobius"/>
    </source>
</evidence>
<protein>
    <submittedName>
        <fullName evidence="2">Stage II sporulation protein M</fullName>
    </submittedName>
</protein>
<feature type="transmembrane region" description="Helical" evidence="1">
    <location>
        <begin position="135"/>
        <end position="160"/>
    </location>
</feature>
<feature type="transmembrane region" description="Helical" evidence="1">
    <location>
        <begin position="181"/>
        <end position="201"/>
    </location>
</feature>
<proteinExistence type="predicted"/>
<organism evidence="2 3">
    <name type="scientific">Baia soyae</name>
    <dbReference type="NCBI Taxonomy" id="1544746"/>
    <lineage>
        <taxon>Bacteria</taxon>
        <taxon>Bacillati</taxon>
        <taxon>Bacillota</taxon>
        <taxon>Bacilli</taxon>
        <taxon>Bacillales</taxon>
        <taxon>Thermoactinomycetaceae</taxon>
        <taxon>Baia</taxon>
    </lineage>
</organism>